<dbReference type="SUPFAM" id="SSF143011">
    <property type="entry name" value="RelE-like"/>
    <property type="match status" value="1"/>
</dbReference>
<dbReference type="InterPro" id="IPR035093">
    <property type="entry name" value="RelE/ParE_toxin_dom_sf"/>
</dbReference>
<comment type="caution">
    <text evidence="1">The sequence shown here is derived from an EMBL/GenBank/DDBJ whole genome shotgun (WGS) entry which is preliminary data.</text>
</comment>
<organism evidence="1 2">
    <name type="scientific">Actinomyces naeslundii</name>
    <dbReference type="NCBI Taxonomy" id="1655"/>
    <lineage>
        <taxon>Bacteria</taxon>
        <taxon>Bacillati</taxon>
        <taxon>Actinomycetota</taxon>
        <taxon>Actinomycetes</taxon>
        <taxon>Actinomycetales</taxon>
        <taxon>Actinomycetaceae</taxon>
        <taxon>Actinomyces</taxon>
    </lineage>
</organism>
<dbReference type="AlphaFoldDB" id="A0A854D754"/>
<sequence length="97" mass="11271">MEVRYTDRKIEKICTNEREMKRKLSQSVAKRLRLRIAELYNAESFDDLLQGTGRWETLSGDRVGQWSARLTANWRLIVTDEGGTPVVACVIEIIDYH</sequence>
<evidence type="ECO:0000313" key="1">
    <source>
        <dbReference type="EMBL" id="OMG36831.1"/>
    </source>
</evidence>
<dbReference type="Gene3D" id="3.30.2310.20">
    <property type="entry name" value="RelE-like"/>
    <property type="match status" value="1"/>
</dbReference>
<reference evidence="1 2" key="1">
    <citation type="submission" date="2016-12" db="EMBL/GenBank/DDBJ databases">
        <title>Genomic comparison of strains in the 'Actinomyces naeslundii' group.</title>
        <authorList>
            <person name="Mughal S.R."/>
            <person name="Do T."/>
            <person name="Gilbert S.C."/>
            <person name="Witherden E.A."/>
            <person name="Didelot X."/>
            <person name="Beighton D."/>
        </authorList>
    </citation>
    <scope>NUCLEOTIDE SEQUENCE [LARGE SCALE GENOMIC DNA]</scope>
    <source>
        <strain evidence="1 2">NCTC 10301</strain>
    </source>
</reference>
<accession>A0A854D754</accession>
<dbReference type="RefSeq" id="WP_003783760.1">
    <property type="nucleotide sequence ID" value="NZ_CAJPQD010000036.1"/>
</dbReference>
<proteinExistence type="predicted"/>
<dbReference type="EMBL" id="MSRR01000010">
    <property type="protein sequence ID" value="OMG36831.1"/>
    <property type="molecule type" value="Genomic_DNA"/>
</dbReference>
<name>A0A854D754_ACTNA</name>
<evidence type="ECO:0000313" key="2">
    <source>
        <dbReference type="Proteomes" id="UP000187035"/>
    </source>
</evidence>
<protein>
    <submittedName>
        <fullName evidence="1">Plasmid maintenance system killer protein</fullName>
    </submittedName>
</protein>
<dbReference type="GeneID" id="64256130"/>
<dbReference type="Proteomes" id="UP000187035">
    <property type="component" value="Unassembled WGS sequence"/>
</dbReference>
<gene>
    <name evidence="1" type="ORF">BKH33_06650</name>
</gene>